<dbReference type="FunFam" id="1.10.287.130:FF:000001">
    <property type="entry name" value="Two-component sensor histidine kinase"/>
    <property type="match status" value="1"/>
</dbReference>
<evidence type="ECO:0000259" key="16">
    <source>
        <dbReference type="PROSITE" id="PS50885"/>
    </source>
</evidence>
<dbReference type="Gene3D" id="3.30.565.10">
    <property type="entry name" value="Histidine kinase-like ATPase, C-terminal domain"/>
    <property type="match status" value="1"/>
</dbReference>
<keyword evidence="6" id="KW-0808">Transferase</keyword>
<dbReference type="Gene3D" id="6.10.340.10">
    <property type="match status" value="1"/>
</dbReference>
<feature type="transmembrane region" description="Helical" evidence="14">
    <location>
        <begin position="295"/>
        <end position="315"/>
    </location>
</feature>
<comment type="subcellular location">
    <subcellularLocation>
        <location evidence="2">Cell membrane</location>
        <topology evidence="2">Multi-pass membrane protein</topology>
    </subcellularLocation>
</comment>
<dbReference type="InterPro" id="IPR036890">
    <property type="entry name" value="HATPase_C_sf"/>
</dbReference>
<dbReference type="KEGG" id="amic:Ami3637_06095"/>
<dbReference type="RefSeq" id="WP_162361795.1">
    <property type="nucleotide sequence ID" value="NZ_CP047591.1"/>
</dbReference>
<dbReference type="GO" id="GO:0005886">
    <property type="term" value="C:plasma membrane"/>
    <property type="evidence" value="ECO:0007669"/>
    <property type="project" value="UniProtKB-SubCell"/>
</dbReference>
<dbReference type="CDD" id="cd06225">
    <property type="entry name" value="HAMP"/>
    <property type="match status" value="1"/>
</dbReference>
<evidence type="ECO:0000256" key="6">
    <source>
        <dbReference type="ARBA" id="ARBA00022679"/>
    </source>
</evidence>
<name>A0A6P1MM02_9FIRM</name>
<keyword evidence="18" id="KW-1185">Reference proteome</keyword>
<keyword evidence="8" id="KW-0547">Nucleotide-binding</keyword>
<dbReference type="SUPFAM" id="SSF55874">
    <property type="entry name" value="ATPase domain of HSP90 chaperone/DNA topoisomerase II/histidine kinase"/>
    <property type="match status" value="1"/>
</dbReference>
<dbReference type="EMBL" id="CP047591">
    <property type="protein sequence ID" value="QHI72025.1"/>
    <property type="molecule type" value="Genomic_DNA"/>
</dbReference>
<evidence type="ECO:0000256" key="2">
    <source>
        <dbReference type="ARBA" id="ARBA00004651"/>
    </source>
</evidence>
<dbReference type="EC" id="2.7.13.3" evidence="3"/>
<dbReference type="GO" id="GO:0000155">
    <property type="term" value="F:phosphorelay sensor kinase activity"/>
    <property type="evidence" value="ECO:0007669"/>
    <property type="project" value="InterPro"/>
</dbReference>
<dbReference type="SUPFAM" id="SSF47384">
    <property type="entry name" value="Homodimeric domain of signal transducing histidine kinase"/>
    <property type="match status" value="1"/>
</dbReference>
<dbReference type="Proteomes" id="UP000463883">
    <property type="component" value="Chromosome"/>
</dbReference>
<evidence type="ECO:0000256" key="10">
    <source>
        <dbReference type="ARBA" id="ARBA00022840"/>
    </source>
</evidence>
<dbReference type="SMART" id="SM00388">
    <property type="entry name" value="HisKA"/>
    <property type="match status" value="1"/>
</dbReference>
<feature type="transmembrane region" description="Helical" evidence="14">
    <location>
        <begin position="335"/>
        <end position="358"/>
    </location>
</feature>
<evidence type="ECO:0000256" key="13">
    <source>
        <dbReference type="ARBA" id="ARBA00023136"/>
    </source>
</evidence>
<dbReference type="Pfam" id="PF00672">
    <property type="entry name" value="HAMP"/>
    <property type="match status" value="1"/>
</dbReference>
<evidence type="ECO:0000256" key="14">
    <source>
        <dbReference type="SAM" id="Phobius"/>
    </source>
</evidence>
<dbReference type="PANTHER" id="PTHR45528:SF1">
    <property type="entry name" value="SENSOR HISTIDINE KINASE CPXA"/>
    <property type="match status" value="1"/>
</dbReference>
<dbReference type="InterPro" id="IPR003660">
    <property type="entry name" value="HAMP_dom"/>
</dbReference>
<feature type="domain" description="HAMP" evidence="16">
    <location>
        <begin position="439"/>
        <end position="482"/>
    </location>
</feature>
<evidence type="ECO:0000256" key="4">
    <source>
        <dbReference type="ARBA" id="ARBA00022475"/>
    </source>
</evidence>
<evidence type="ECO:0000313" key="17">
    <source>
        <dbReference type="EMBL" id="QHI72025.1"/>
    </source>
</evidence>
<dbReference type="PANTHER" id="PTHR45528">
    <property type="entry name" value="SENSOR HISTIDINE KINASE CPXA"/>
    <property type="match status" value="1"/>
</dbReference>
<dbReference type="Gene3D" id="1.10.287.130">
    <property type="match status" value="1"/>
</dbReference>
<evidence type="ECO:0000313" key="18">
    <source>
        <dbReference type="Proteomes" id="UP000463883"/>
    </source>
</evidence>
<keyword evidence="4" id="KW-1003">Cell membrane</keyword>
<dbReference type="PROSITE" id="PS50109">
    <property type="entry name" value="HIS_KIN"/>
    <property type="match status" value="1"/>
</dbReference>
<organism evidence="17 18">
    <name type="scientific">Aminipila terrae</name>
    <dbReference type="NCBI Taxonomy" id="2697030"/>
    <lineage>
        <taxon>Bacteria</taxon>
        <taxon>Bacillati</taxon>
        <taxon>Bacillota</taxon>
        <taxon>Clostridia</taxon>
        <taxon>Peptostreptococcales</taxon>
        <taxon>Anaerovoracaceae</taxon>
        <taxon>Aminipila</taxon>
    </lineage>
</organism>
<keyword evidence="12" id="KW-0902">Two-component regulatory system</keyword>
<dbReference type="AlphaFoldDB" id="A0A6P1MM02"/>
<feature type="transmembrane region" description="Helical" evidence="14">
    <location>
        <begin position="253"/>
        <end position="275"/>
    </location>
</feature>
<dbReference type="InterPro" id="IPR036097">
    <property type="entry name" value="HisK_dim/P_sf"/>
</dbReference>
<proteinExistence type="predicted"/>
<dbReference type="SMART" id="SM00387">
    <property type="entry name" value="HATPase_c"/>
    <property type="match status" value="1"/>
</dbReference>
<gene>
    <name evidence="17" type="ORF">Ami3637_06095</name>
</gene>
<evidence type="ECO:0000256" key="3">
    <source>
        <dbReference type="ARBA" id="ARBA00012438"/>
    </source>
</evidence>
<dbReference type="PROSITE" id="PS50885">
    <property type="entry name" value="HAMP"/>
    <property type="match status" value="1"/>
</dbReference>
<dbReference type="GO" id="GO:0005524">
    <property type="term" value="F:ATP binding"/>
    <property type="evidence" value="ECO:0007669"/>
    <property type="project" value="UniProtKB-KW"/>
</dbReference>
<evidence type="ECO:0000256" key="7">
    <source>
        <dbReference type="ARBA" id="ARBA00022692"/>
    </source>
</evidence>
<evidence type="ECO:0000256" key="9">
    <source>
        <dbReference type="ARBA" id="ARBA00022777"/>
    </source>
</evidence>
<keyword evidence="5" id="KW-0597">Phosphoprotein</keyword>
<keyword evidence="10" id="KW-0067">ATP-binding</keyword>
<evidence type="ECO:0000256" key="8">
    <source>
        <dbReference type="ARBA" id="ARBA00022741"/>
    </source>
</evidence>
<keyword evidence="11 14" id="KW-1133">Transmembrane helix</keyword>
<feature type="transmembrane region" description="Helical" evidence="14">
    <location>
        <begin position="400"/>
        <end position="429"/>
    </location>
</feature>
<dbReference type="CDD" id="cd00082">
    <property type="entry name" value="HisKA"/>
    <property type="match status" value="1"/>
</dbReference>
<comment type="catalytic activity">
    <reaction evidence="1">
        <text>ATP + protein L-histidine = ADP + protein N-phospho-L-histidine.</text>
        <dbReference type="EC" id="2.7.13.3"/>
    </reaction>
</comment>
<dbReference type="InterPro" id="IPR050398">
    <property type="entry name" value="HssS/ArlS-like"/>
</dbReference>
<evidence type="ECO:0000256" key="1">
    <source>
        <dbReference type="ARBA" id="ARBA00000085"/>
    </source>
</evidence>
<accession>A0A6P1MM02</accession>
<dbReference type="InterPro" id="IPR003594">
    <property type="entry name" value="HATPase_dom"/>
</dbReference>
<dbReference type="InterPro" id="IPR003661">
    <property type="entry name" value="HisK_dim/P_dom"/>
</dbReference>
<dbReference type="Pfam" id="PF00512">
    <property type="entry name" value="HisKA"/>
    <property type="match status" value="1"/>
</dbReference>
<evidence type="ECO:0000259" key="15">
    <source>
        <dbReference type="PROSITE" id="PS50109"/>
    </source>
</evidence>
<keyword evidence="13 14" id="KW-0472">Membrane</keyword>
<evidence type="ECO:0000256" key="5">
    <source>
        <dbReference type="ARBA" id="ARBA00022553"/>
    </source>
</evidence>
<evidence type="ECO:0000256" key="12">
    <source>
        <dbReference type="ARBA" id="ARBA00023012"/>
    </source>
</evidence>
<protein>
    <recommendedName>
        <fullName evidence="3">histidine kinase</fullName>
        <ecNumber evidence="3">2.7.13.3</ecNumber>
    </recommendedName>
</protein>
<feature type="domain" description="Histidine kinase" evidence="15">
    <location>
        <begin position="497"/>
        <end position="701"/>
    </location>
</feature>
<dbReference type="Pfam" id="PF02518">
    <property type="entry name" value="HATPase_c"/>
    <property type="match status" value="1"/>
</dbReference>
<reference evidence="17 18" key="1">
    <citation type="submission" date="2020-01" db="EMBL/GenBank/DDBJ databases">
        <title>Genomic analysis of Aminipila sp. CBA3637.</title>
        <authorList>
            <person name="Kim Y.B."/>
            <person name="Roh S.W."/>
        </authorList>
    </citation>
    <scope>NUCLEOTIDE SEQUENCE [LARGE SCALE GENOMIC DNA]</scope>
    <source>
        <strain evidence="17 18">CBA3637</strain>
    </source>
</reference>
<sequence length="726" mass="82034">MIAEYKSENNIKAGKFLDENDGALYDAITQLYFDKTYYCGEKKITATPLQLSYDAIQKDGKNIPEMIINGVHYPMEKDVYDYQDMDLDEAKDFAYQYVTYDADIENNQIIRKAFIEANKAQIEEIKTILIKDQLRSFNALKDELNGQKGMLYFATDGVNTVTNMRAQTSVDGKAVPPEIKEFEKNPAYMIYKGGKLIKVPESKENATAWVRDIDQTIEDSYFTLYNDNLKVYLAFDDAYINAKQSAYENTSDIIHLVPVMAGCGAGCLILFIYLVVTTGRRNEEGVRKLYTLDRIWTEIQIACIGTAAATGGWVVQATFNNWEYTRSMTPMEISFLAVICTVIAMVGLWFILSVIRLLKSHCFIRNSLTYKLWNLIIFKWLGLLWNSAKQIYAGSSLMKKVVIGTLGICLLSATIFLAPLVFLVIVVFAPKWVNKFEGIKEGIEEVKHGNLAYKIPVEGDGELDRLAQSINEISQASNVAVQNELKNQRMKTDLISNVSHDLKTPLTSMVTYIDLLKTEGLDSENAPEYLRILDEKTERLRHLTEDLFEAAKASSGAMPVHLEKVELLSLINQGLGEMDQRIQASGLDFIINADHDKYYVLADGQLLWRVVENLLGNVLKYALENSRVYIDVKDIGTGHENITSLVTLEMKNISKNPLNINAEELMERFKRGDESRTTEGSGLGLAIAKDLVKLQKGWFEVFIDGDLFKAQVMLNKYEDTKTNPTA</sequence>
<keyword evidence="7 14" id="KW-0812">Transmembrane</keyword>
<keyword evidence="9" id="KW-0418">Kinase</keyword>
<evidence type="ECO:0000256" key="11">
    <source>
        <dbReference type="ARBA" id="ARBA00022989"/>
    </source>
</evidence>
<dbReference type="InterPro" id="IPR005467">
    <property type="entry name" value="His_kinase_dom"/>
</dbReference>